<dbReference type="AlphaFoldDB" id="A0A2I1C814"/>
<evidence type="ECO:0000313" key="2">
    <source>
        <dbReference type="Proteomes" id="UP000234474"/>
    </source>
</evidence>
<organism evidence="1 2">
    <name type="scientific">Aspergillus novofumigatus (strain IBT 16806)</name>
    <dbReference type="NCBI Taxonomy" id="1392255"/>
    <lineage>
        <taxon>Eukaryota</taxon>
        <taxon>Fungi</taxon>
        <taxon>Dikarya</taxon>
        <taxon>Ascomycota</taxon>
        <taxon>Pezizomycotina</taxon>
        <taxon>Eurotiomycetes</taxon>
        <taxon>Eurotiomycetidae</taxon>
        <taxon>Eurotiales</taxon>
        <taxon>Aspergillaceae</taxon>
        <taxon>Aspergillus</taxon>
        <taxon>Aspergillus subgen. Fumigati</taxon>
    </lineage>
</organism>
<evidence type="ECO:0000313" key="1">
    <source>
        <dbReference type="EMBL" id="PKX93767.1"/>
    </source>
</evidence>
<sequence length="105" mass="11924">MNNDEFYLDYQAANSREASLRNQKRWKVPRQLVWPRGLSSGVAPRSTYSAESRRLKSTMSPWNQVFMADEWSNREDSCPSPTGEGHFLGKRTVSLRLASGMGVAQ</sequence>
<dbReference type="GeneID" id="36528529"/>
<protein>
    <submittedName>
        <fullName evidence="1">Uncharacterized protein</fullName>
    </submittedName>
</protein>
<comment type="caution">
    <text evidence="1">The sequence shown here is derived from an EMBL/GenBank/DDBJ whole genome shotgun (WGS) entry which is preliminary data.</text>
</comment>
<dbReference type="EMBL" id="MSZS01000004">
    <property type="protein sequence ID" value="PKX93767.1"/>
    <property type="molecule type" value="Genomic_DNA"/>
</dbReference>
<dbReference type="Proteomes" id="UP000234474">
    <property type="component" value="Unassembled WGS sequence"/>
</dbReference>
<name>A0A2I1C814_ASPN1</name>
<keyword evidence="2" id="KW-1185">Reference proteome</keyword>
<gene>
    <name evidence="1" type="ORF">P174DRAFT_160684</name>
</gene>
<dbReference type="RefSeq" id="XP_024682362.1">
    <property type="nucleotide sequence ID" value="XM_024821203.1"/>
</dbReference>
<accession>A0A2I1C814</accession>
<reference evidence="2" key="1">
    <citation type="journal article" date="2018" name="Proc. Natl. Acad. Sci. U.S.A.">
        <title>Linking secondary metabolites to gene clusters through genome sequencing of six diverse Aspergillus species.</title>
        <authorList>
            <person name="Kaerboelling I."/>
            <person name="Vesth T.C."/>
            <person name="Frisvad J.C."/>
            <person name="Nybo J.L."/>
            <person name="Theobald S."/>
            <person name="Kuo A."/>
            <person name="Bowyer P."/>
            <person name="Matsuda Y."/>
            <person name="Mondo S."/>
            <person name="Lyhne E.K."/>
            <person name="Kogle M.E."/>
            <person name="Clum A."/>
            <person name="Lipzen A."/>
            <person name="Salamov A."/>
            <person name="Ngan C.Y."/>
            <person name="Daum C."/>
            <person name="Chiniquy J."/>
            <person name="Barry K."/>
            <person name="LaButti K."/>
            <person name="Haridas S."/>
            <person name="Simmons B.A."/>
            <person name="Magnuson J.K."/>
            <person name="Mortensen U.H."/>
            <person name="Larsen T.O."/>
            <person name="Grigoriev I.V."/>
            <person name="Baker S.E."/>
            <person name="Andersen M.R."/>
        </authorList>
    </citation>
    <scope>NUCLEOTIDE SEQUENCE [LARGE SCALE GENOMIC DNA]</scope>
    <source>
        <strain evidence="2">IBT 16806</strain>
    </source>
</reference>
<proteinExistence type="predicted"/>
<dbReference type="VEuPathDB" id="FungiDB:P174DRAFT_160684"/>